<dbReference type="Proteomes" id="UP000245590">
    <property type="component" value="Unassembled WGS sequence"/>
</dbReference>
<comment type="caution">
    <text evidence="1">The sequence shown here is derived from an EMBL/GenBank/DDBJ whole genome shotgun (WGS) entry which is preliminary data.</text>
</comment>
<proteinExistence type="predicted"/>
<gene>
    <name evidence="1" type="ORF">DEO23_12140</name>
</gene>
<dbReference type="AlphaFoldDB" id="A0A2U2RHL0"/>
<evidence type="ECO:0000313" key="2">
    <source>
        <dbReference type="Proteomes" id="UP000245590"/>
    </source>
</evidence>
<dbReference type="EMBL" id="QFKX01000005">
    <property type="protein sequence ID" value="PWH05338.1"/>
    <property type="molecule type" value="Genomic_DNA"/>
</dbReference>
<protein>
    <submittedName>
        <fullName evidence="1">Uncharacterized protein</fullName>
    </submittedName>
</protein>
<keyword evidence="2" id="KW-1185">Reference proteome</keyword>
<evidence type="ECO:0000313" key="1">
    <source>
        <dbReference type="EMBL" id="PWH05338.1"/>
    </source>
</evidence>
<organism evidence="1 2">
    <name type="scientific">Brachybacterium endophyticum</name>
    <dbReference type="NCBI Taxonomy" id="2182385"/>
    <lineage>
        <taxon>Bacteria</taxon>
        <taxon>Bacillati</taxon>
        <taxon>Actinomycetota</taxon>
        <taxon>Actinomycetes</taxon>
        <taxon>Micrococcales</taxon>
        <taxon>Dermabacteraceae</taxon>
        <taxon>Brachybacterium</taxon>
    </lineage>
</organism>
<reference evidence="1 2" key="1">
    <citation type="submission" date="2018-05" db="EMBL/GenBank/DDBJ databases">
        <title>Brachybacterium sp. M1HQ-2T, whole genome shotgun sequence.</title>
        <authorList>
            <person name="Tuo L."/>
        </authorList>
    </citation>
    <scope>NUCLEOTIDE SEQUENCE [LARGE SCALE GENOMIC DNA]</scope>
    <source>
        <strain evidence="1 2">M1HQ-2</strain>
    </source>
</reference>
<accession>A0A2U2RHL0</accession>
<name>A0A2U2RHL0_9MICO</name>
<dbReference type="OrthoDB" id="3723362at2"/>
<sequence length="184" mass="19924">MLSKLRSEPVHLRHLVNGSASLPTMPEEVQVDQERLAMGAGVAGPNRVGDQLHPGRGDPGLTILDAGAMTLNELRDSLLWSHALCLVGSASRAAIQRTYDVATALDVQKPTLMCAVDVSREAVPATRDLLKSASLPAFVIPFDSRRTDRGAWGYHQLKRSSHELLRLTAAVTDAVQSERRGQGR</sequence>
<dbReference type="RefSeq" id="WP_109276302.1">
    <property type="nucleotide sequence ID" value="NZ_QFKX01000005.1"/>
</dbReference>